<evidence type="ECO:0000313" key="1">
    <source>
        <dbReference type="Proteomes" id="UP000887580"/>
    </source>
</evidence>
<dbReference type="Proteomes" id="UP000887580">
    <property type="component" value="Unplaced"/>
</dbReference>
<accession>A0AC35EUQ8</accession>
<proteinExistence type="predicted"/>
<sequence>MGWNPCCCWKLKDAAITIGIWSAVYSVAQVALFGWQWGVLSQCEHVTMAQSNLQCEYWCPCVGASTARTSALVQGIYGWQMAAIKYERDRAANTLLPNYNTYGRYDIPSYYESYWQSPEERYYTGLFVIQVLCLIANFFLLFASVALIYGVHAWSRFLVWPWIPVMIASILTSTAYCVMWWAGDVRDYWLVLTILEIFGVFINVYLTLVICVFYSRMNRVLEHYEGKRNGTKNYNRFSPNVTSQEIDVSNAIDEGEIGYRNQWDDPDRWYPDPKYPPPPPDPYFDSQPPYPPYGTPLKRPLDEPPFDPPPNNTQLSHAQSVPSLFDDSFRDVPRGHHHRRSHRHKSCHCHHRSRRHSHGHRRSRSRCKNKNCDCSDSSSIGPSESTDSRCHHRHRHRRDYSDDESDTTCNKHHRHRSERRGPRQVKRDDREQKELKHISTQADPLEPIIGSPAQGFTIPQNIVIPPVDAGLDADGKVQPRKYQINSEITISYDPKQQQLGISPRPETRNSGYRSSALRRTNAPVSITSNV</sequence>
<protein>
    <submittedName>
        <fullName evidence="2">Uncharacterized protein</fullName>
    </submittedName>
</protein>
<evidence type="ECO:0000313" key="2">
    <source>
        <dbReference type="WBParaSite" id="PS1159_v2.g10971.t2"/>
    </source>
</evidence>
<dbReference type="WBParaSite" id="PS1159_v2.g10971.t2">
    <property type="protein sequence ID" value="PS1159_v2.g10971.t2"/>
    <property type="gene ID" value="PS1159_v2.g10971"/>
</dbReference>
<organism evidence="1 2">
    <name type="scientific">Panagrolaimus sp. PS1159</name>
    <dbReference type="NCBI Taxonomy" id="55785"/>
    <lineage>
        <taxon>Eukaryota</taxon>
        <taxon>Metazoa</taxon>
        <taxon>Ecdysozoa</taxon>
        <taxon>Nematoda</taxon>
        <taxon>Chromadorea</taxon>
        <taxon>Rhabditida</taxon>
        <taxon>Tylenchina</taxon>
        <taxon>Panagrolaimomorpha</taxon>
        <taxon>Panagrolaimoidea</taxon>
        <taxon>Panagrolaimidae</taxon>
        <taxon>Panagrolaimus</taxon>
    </lineage>
</organism>
<name>A0AC35EUQ8_9BILA</name>
<reference evidence="2" key="1">
    <citation type="submission" date="2022-11" db="UniProtKB">
        <authorList>
            <consortium name="WormBaseParasite"/>
        </authorList>
    </citation>
    <scope>IDENTIFICATION</scope>
</reference>